<evidence type="ECO:0000313" key="1">
    <source>
        <dbReference type="EMBL" id="KAK1855744.1"/>
    </source>
</evidence>
<evidence type="ECO:0000313" key="2">
    <source>
        <dbReference type="Proteomes" id="UP001243330"/>
    </source>
</evidence>
<protein>
    <submittedName>
        <fullName evidence="1">Uncharacterized protein</fullName>
    </submittedName>
</protein>
<dbReference type="AlphaFoldDB" id="A0AAD9AYM7"/>
<sequence length="70" mass="7797">MQQKFCSEASKQLQLRSLGGERHRMWGQTYNAAVLALPDTCSDLMLVDSAFAQSQDVPIVEVFKPLPNLS</sequence>
<reference evidence="1" key="1">
    <citation type="submission" date="2023-01" db="EMBL/GenBank/DDBJ databases">
        <title>Colletotrichum chrysophilum M932 genome sequence.</title>
        <authorList>
            <person name="Baroncelli R."/>
        </authorList>
    </citation>
    <scope>NUCLEOTIDE SEQUENCE</scope>
    <source>
        <strain evidence="1">M932</strain>
    </source>
</reference>
<proteinExistence type="predicted"/>
<gene>
    <name evidence="1" type="ORF">CCHR01_01600</name>
</gene>
<keyword evidence="2" id="KW-1185">Reference proteome</keyword>
<name>A0AAD9AYM7_9PEZI</name>
<dbReference type="EMBL" id="JAQOWY010000017">
    <property type="protein sequence ID" value="KAK1855744.1"/>
    <property type="molecule type" value="Genomic_DNA"/>
</dbReference>
<dbReference type="Proteomes" id="UP001243330">
    <property type="component" value="Unassembled WGS sequence"/>
</dbReference>
<comment type="caution">
    <text evidence="1">The sequence shown here is derived from an EMBL/GenBank/DDBJ whole genome shotgun (WGS) entry which is preliminary data.</text>
</comment>
<accession>A0AAD9AYM7</accession>
<organism evidence="1 2">
    <name type="scientific">Colletotrichum chrysophilum</name>
    <dbReference type="NCBI Taxonomy" id="1836956"/>
    <lineage>
        <taxon>Eukaryota</taxon>
        <taxon>Fungi</taxon>
        <taxon>Dikarya</taxon>
        <taxon>Ascomycota</taxon>
        <taxon>Pezizomycotina</taxon>
        <taxon>Sordariomycetes</taxon>
        <taxon>Hypocreomycetidae</taxon>
        <taxon>Glomerellales</taxon>
        <taxon>Glomerellaceae</taxon>
        <taxon>Colletotrichum</taxon>
        <taxon>Colletotrichum gloeosporioides species complex</taxon>
    </lineage>
</organism>